<evidence type="ECO:0000313" key="4">
    <source>
        <dbReference type="Proteomes" id="UP000607197"/>
    </source>
</evidence>
<evidence type="ECO:0000259" key="2">
    <source>
        <dbReference type="Pfam" id="PF23991"/>
    </source>
</evidence>
<dbReference type="InterPro" id="IPR055734">
    <property type="entry name" value="DUF7310"/>
</dbReference>
<protein>
    <recommendedName>
        <fullName evidence="2">DUF7310 domain-containing protein</fullName>
    </recommendedName>
</protein>
<accession>A0A830FGM0</accession>
<dbReference type="AlphaFoldDB" id="A0A830FGM0"/>
<dbReference type="EMBL" id="BMPG01000007">
    <property type="protein sequence ID" value="GGL72588.1"/>
    <property type="molecule type" value="Genomic_DNA"/>
</dbReference>
<organism evidence="3 4">
    <name type="scientific">Halocalculus aciditolerans</name>
    <dbReference type="NCBI Taxonomy" id="1383812"/>
    <lineage>
        <taxon>Archaea</taxon>
        <taxon>Methanobacteriati</taxon>
        <taxon>Methanobacteriota</taxon>
        <taxon>Stenosarchaea group</taxon>
        <taxon>Halobacteria</taxon>
        <taxon>Halobacteriales</taxon>
        <taxon>Halobacteriaceae</taxon>
        <taxon>Halocalculus</taxon>
    </lineage>
</organism>
<sequence>MPDTETLAARVRALERRATGHDAAADAADTDADALLATSGPDTGALEARLDDVEARLDRLDADLQAVRGFAGELDTVNDAVERRADAALAAVDRLEADADPVPNGGPGPARTPRGSPDDTPQNRPDDAAQTGSEDALEPGRDALERSGFDRGAFDRDAAESRASAPGLLARLRARL</sequence>
<dbReference type="RefSeq" id="WP_188980906.1">
    <property type="nucleotide sequence ID" value="NZ_BMPG01000007.1"/>
</dbReference>
<evidence type="ECO:0000313" key="3">
    <source>
        <dbReference type="EMBL" id="GGL72588.1"/>
    </source>
</evidence>
<keyword evidence="4" id="KW-1185">Reference proteome</keyword>
<feature type="domain" description="DUF7310" evidence="2">
    <location>
        <begin position="7"/>
        <end position="94"/>
    </location>
</feature>
<feature type="compositionally biased region" description="Low complexity" evidence="1">
    <location>
        <begin position="162"/>
        <end position="176"/>
    </location>
</feature>
<name>A0A830FGM0_9EURY</name>
<gene>
    <name evidence="3" type="ORF">GCM10009039_33210</name>
</gene>
<feature type="region of interest" description="Disordered" evidence="1">
    <location>
        <begin position="94"/>
        <end position="176"/>
    </location>
</feature>
<evidence type="ECO:0000256" key="1">
    <source>
        <dbReference type="SAM" id="MobiDB-lite"/>
    </source>
</evidence>
<proteinExistence type="predicted"/>
<dbReference type="Gene3D" id="1.20.1260.80">
    <property type="match status" value="1"/>
</dbReference>
<comment type="caution">
    <text evidence="3">The sequence shown here is derived from an EMBL/GenBank/DDBJ whole genome shotgun (WGS) entry which is preliminary data.</text>
</comment>
<dbReference type="OrthoDB" id="206571at2157"/>
<feature type="compositionally biased region" description="Basic and acidic residues" evidence="1">
    <location>
        <begin position="138"/>
        <end position="160"/>
    </location>
</feature>
<dbReference type="Pfam" id="PF23991">
    <property type="entry name" value="DUF7310"/>
    <property type="match status" value="1"/>
</dbReference>
<reference evidence="3" key="2">
    <citation type="submission" date="2020-09" db="EMBL/GenBank/DDBJ databases">
        <authorList>
            <person name="Sun Q."/>
            <person name="Ohkuma M."/>
        </authorList>
    </citation>
    <scope>NUCLEOTIDE SEQUENCE</scope>
    <source>
        <strain evidence="3">JCM 19596</strain>
    </source>
</reference>
<reference evidence="3" key="1">
    <citation type="journal article" date="2014" name="Int. J. Syst. Evol. Microbiol.">
        <title>Complete genome sequence of Corynebacterium casei LMG S-19264T (=DSM 44701T), isolated from a smear-ripened cheese.</title>
        <authorList>
            <consortium name="US DOE Joint Genome Institute (JGI-PGF)"/>
            <person name="Walter F."/>
            <person name="Albersmeier A."/>
            <person name="Kalinowski J."/>
            <person name="Ruckert C."/>
        </authorList>
    </citation>
    <scope>NUCLEOTIDE SEQUENCE</scope>
    <source>
        <strain evidence="3">JCM 19596</strain>
    </source>
</reference>
<dbReference type="Proteomes" id="UP000607197">
    <property type="component" value="Unassembled WGS sequence"/>
</dbReference>